<keyword evidence="3" id="KW-1185">Reference proteome</keyword>
<protein>
    <recommendedName>
        <fullName evidence="4">Peptidoglycan binding domain-containing protein</fullName>
    </recommendedName>
</protein>
<dbReference type="RefSeq" id="WP_093147334.1">
    <property type="nucleotide sequence ID" value="NZ_FNBW01000001.1"/>
</dbReference>
<organism evidence="2 3">
    <name type="scientific">Thalassobaculum litoreum DSM 18839</name>
    <dbReference type="NCBI Taxonomy" id="1123362"/>
    <lineage>
        <taxon>Bacteria</taxon>
        <taxon>Pseudomonadati</taxon>
        <taxon>Pseudomonadota</taxon>
        <taxon>Alphaproteobacteria</taxon>
        <taxon>Rhodospirillales</taxon>
        <taxon>Thalassobaculaceae</taxon>
        <taxon>Thalassobaculum</taxon>
    </lineage>
</organism>
<evidence type="ECO:0000313" key="3">
    <source>
        <dbReference type="Proteomes" id="UP000198615"/>
    </source>
</evidence>
<feature type="transmembrane region" description="Helical" evidence="1">
    <location>
        <begin position="6"/>
        <end position="32"/>
    </location>
</feature>
<reference evidence="2 3" key="1">
    <citation type="submission" date="2016-10" db="EMBL/GenBank/DDBJ databases">
        <authorList>
            <person name="Varghese N."/>
            <person name="Submissions S."/>
        </authorList>
    </citation>
    <scope>NUCLEOTIDE SEQUENCE [LARGE SCALE GENOMIC DNA]</scope>
    <source>
        <strain evidence="2 3">DSM 18839</strain>
    </source>
</reference>
<evidence type="ECO:0000256" key="1">
    <source>
        <dbReference type="SAM" id="Phobius"/>
    </source>
</evidence>
<dbReference type="Proteomes" id="UP000198615">
    <property type="component" value="Unassembled WGS sequence"/>
</dbReference>
<proteinExistence type="predicted"/>
<sequence>MPVSGSLIDVVVSLVLVYILTALICSAVREFFASAFQLRQKALARTIRDLCGENEDPCVTNNLAGRILDHPAIRKLRMPGKIGPSYLSARLFAGALLDELTVLAQASGTARPRVADLLAAAPNNDLRRSLGLFAQEAGMDRQAFRQRIEDWYDDAMDRATGWYRRRSRSWILIFAAAVAVALNIDTLEIARIVWTGTAAFGAGVPAAGSPQDAILTAGPGMPIGWIFAEESRPWTAGLAAVSVIASHPSKLLGFLITAVAVSLTADLWFSLLRRRGGLRATGALPERRMAGVHPAPYPAIQMSAVGLAPERAESDLEASGLTRDDIEDIQRALGMTGRFLTGHLDPATRSMIEEYQLSVGRRPTGVLTPYLVERLLNPFER</sequence>
<evidence type="ECO:0000313" key="2">
    <source>
        <dbReference type="EMBL" id="SDF05610.1"/>
    </source>
</evidence>
<feature type="transmembrane region" description="Helical" evidence="1">
    <location>
        <begin position="170"/>
        <end position="194"/>
    </location>
</feature>
<dbReference type="SUPFAM" id="SSF47090">
    <property type="entry name" value="PGBD-like"/>
    <property type="match status" value="1"/>
</dbReference>
<evidence type="ECO:0008006" key="4">
    <source>
        <dbReference type="Google" id="ProtNLM"/>
    </source>
</evidence>
<accession>A0A8G2ETW4</accession>
<dbReference type="AlphaFoldDB" id="A0A8G2ETW4"/>
<keyword evidence="1" id="KW-0472">Membrane</keyword>
<keyword evidence="1" id="KW-1133">Transmembrane helix</keyword>
<keyword evidence="1" id="KW-0812">Transmembrane</keyword>
<gene>
    <name evidence="2" type="ORF">SAMN05660686_00063</name>
</gene>
<feature type="transmembrane region" description="Helical" evidence="1">
    <location>
        <begin position="251"/>
        <end position="269"/>
    </location>
</feature>
<dbReference type="InterPro" id="IPR036365">
    <property type="entry name" value="PGBD-like_sf"/>
</dbReference>
<comment type="caution">
    <text evidence="2">The sequence shown here is derived from an EMBL/GenBank/DDBJ whole genome shotgun (WGS) entry which is preliminary data.</text>
</comment>
<dbReference type="OrthoDB" id="6286374at2"/>
<dbReference type="EMBL" id="FNBW01000001">
    <property type="protein sequence ID" value="SDF05610.1"/>
    <property type="molecule type" value="Genomic_DNA"/>
</dbReference>
<name>A0A8G2ETW4_9PROT</name>